<proteinExistence type="predicted"/>
<comment type="subcellular location">
    <subcellularLocation>
        <location evidence="1">Membrane</location>
        <topology evidence="1">Multi-pass membrane protein</topology>
    </subcellularLocation>
</comment>
<accession>A0ABD3EWF8</accession>
<evidence type="ECO:0000256" key="4">
    <source>
        <dbReference type="ARBA" id="ARBA00023136"/>
    </source>
</evidence>
<feature type="transmembrane region" description="Helical" evidence="6">
    <location>
        <begin position="957"/>
        <end position="974"/>
    </location>
</feature>
<dbReference type="PANTHER" id="PTHR12308:SF73">
    <property type="entry name" value="ANOCTAMIN"/>
    <property type="match status" value="1"/>
</dbReference>
<feature type="transmembrane region" description="Helical" evidence="6">
    <location>
        <begin position="375"/>
        <end position="397"/>
    </location>
</feature>
<feature type="transmembrane region" description="Helical" evidence="6">
    <location>
        <begin position="1347"/>
        <end position="1368"/>
    </location>
</feature>
<evidence type="ECO:0000259" key="7">
    <source>
        <dbReference type="Pfam" id="PF04547"/>
    </source>
</evidence>
<feature type="compositionally biased region" description="Basic and acidic residues" evidence="5">
    <location>
        <begin position="1531"/>
        <end position="1541"/>
    </location>
</feature>
<evidence type="ECO:0000256" key="2">
    <source>
        <dbReference type="ARBA" id="ARBA00022692"/>
    </source>
</evidence>
<evidence type="ECO:0000256" key="6">
    <source>
        <dbReference type="SAM" id="Phobius"/>
    </source>
</evidence>
<dbReference type="GO" id="GO:0016020">
    <property type="term" value="C:membrane"/>
    <property type="evidence" value="ECO:0007669"/>
    <property type="project" value="UniProtKB-SubCell"/>
</dbReference>
<feature type="transmembrane region" description="Helical" evidence="6">
    <location>
        <begin position="1090"/>
        <end position="1114"/>
    </location>
</feature>
<feature type="region of interest" description="Disordered" evidence="5">
    <location>
        <begin position="1531"/>
        <end position="1558"/>
    </location>
</feature>
<feature type="region of interest" description="Disordered" evidence="5">
    <location>
        <begin position="1447"/>
        <end position="1483"/>
    </location>
</feature>
<comment type="caution">
    <text evidence="8">The sequence shown here is derived from an EMBL/GenBank/DDBJ whole genome shotgun (WGS) entry which is preliminary data.</text>
</comment>
<feature type="transmembrane region" description="Helical" evidence="6">
    <location>
        <begin position="1055"/>
        <end position="1078"/>
    </location>
</feature>
<name>A0ABD3EWF8_9STRA</name>
<keyword evidence="4 6" id="KW-0472">Membrane</keyword>
<feature type="domain" description="Anoctamin transmembrane" evidence="7">
    <location>
        <begin position="893"/>
        <end position="1381"/>
    </location>
</feature>
<gene>
    <name evidence="8" type="ORF">V7S43_016212</name>
</gene>
<feature type="transmembrane region" description="Helical" evidence="6">
    <location>
        <begin position="1315"/>
        <end position="1335"/>
    </location>
</feature>
<feature type="transmembrane region" description="Helical" evidence="6">
    <location>
        <begin position="504"/>
        <end position="528"/>
    </location>
</feature>
<feature type="transmembrane region" description="Helical" evidence="6">
    <location>
        <begin position="153"/>
        <end position="172"/>
    </location>
</feature>
<evidence type="ECO:0000256" key="3">
    <source>
        <dbReference type="ARBA" id="ARBA00022989"/>
    </source>
</evidence>
<evidence type="ECO:0000313" key="8">
    <source>
        <dbReference type="EMBL" id="KAL3658847.1"/>
    </source>
</evidence>
<feature type="transmembrane region" description="Helical" evidence="6">
    <location>
        <begin position="279"/>
        <end position="308"/>
    </location>
</feature>
<evidence type="ECO:0000313" key="9">
    <source>
        <dbReference type="Proteomes" id="UP001632037"/>
    </source>
</evidence>
<keyword evidence="3 6" id="KW-1133">Transmembrane helix</keyword>
<keyword evidence="9" id="KW-1185">Reference proteome</keyword>
<feature type="transmembrane region" description="Helical" evidence="6">
    <location>
        <begin position="124"/>
        <end position="146"/>
    </location>
</feature>
<feature type="compositionally biased region" description="Basic and acidic residues" evidence="5">
    <location>
        <begin position="1608"/>
        <end position="1625"/>
    </location>
</feature>
<evidence type="ECO:0000256" key="1">
    <source>
        <dbReference type="ARBA" id="ARBA00004141"/>
    </source>
</evidence>
<feature type="transmembrane region" description="Helical" evidence="6">
    <location>
        <begin position="88"/>
        <end position="112"/>
    </location>
</feature>
<reference evidence="8 9" key="1">
    <citation type="submission" date="2024-09" db="EMBL/GenBank/DDBJ databases">
        <title>Genome sequencing and assembly of Phytophthora oleae, isolate VK10A, causative agent of rot of olive drupes.</title>
        <authorList>
            <person name="Conti Taguali S."/>
            <person name="Riolo M."/>
            <person name="La Spada F."/>
            <person name="Cacciola S.O."/>
            <person name="Dionisio G."/>
        </authorList>
    </citation>
    <scope>NUCLEOTIDE SEQUENCE [LARGE SCALE GENOMIC DNA]</scope>
    <source>
        <strain evidence="8 9">VK10A</strain>
    </source>
</reference>
<feature type="compositionally biased region" description="Acidic residues" evidence="5">
    <location>
        <begin position="1462"/>
        <end position="1472"/>
    </location>
</feature>
<feature type="transmembrane region" description="Helical" evidence="6">
    <location>
        <begin position="403"/>
        <end position="422"/>
    </location>
</feature>
<dbReference type="Proteomes" id="UP001632037">
    <property type="component" value="Unassembled WGS sequence"/>
</dbReference>
<dbReference type="InterPro" id="IPR049452">
    <property type="entry name" value="Anoctamin_TM"/>
</dbReference>
<protein>
    <recommendedName>
        <fullName evidence="7">Anoctamin transmembrane domain-containing protein</fullName>
    </recommendedName>
</protein>
<sequence length="1739" mass="194085">MAMRAADEAAAGRKPWRYYYVMAFPLSDSNIAKDKVQGMTEMTADIEQREEIYLHKVANRNAAHAAAVDAERRGTDGKQKKKTMAQHVAGVLGRLYALSAVLLMLEMAVLYVRYIKDGRVPQRAVQIGSVAVVLLLLAKFGGWLAAHRCSVNGARVLLVAGIALAIGLAFLLDEAVMVWRSHIKLREALLQSVDSLSQDVVNVILNGGTKASLVQRFVFDAPSIFLQWLSTYCSNPQTTKVGYESVAIDRHEFFARFWNEDEKSCVNAALGRCVEFDEFILPIIIVELVMTSLQILFTGIFLVVYNPLQSGKKSKRRRKFSPLTKLKAISTASAADLSTTLTRLLIFQAALFGSSNAIASTHLLEFCSIADFDSLFTWVVVVCLLSGLSAILAALFVGCGWKLQVAGVLLSLAVASEIFMLAEFIKMAARLVGPTFTAEGDQEQAQELREVYLKASEQTCSSIQHWISHVCVGMSNENVADFDLSCQHEFEALSMASFNFANSYLAWSIGVKLILLMQLIIPVLVVLLRQAVVDAVSFMRGLAVCMYVSERCLFLRKKDPTLQTAKTMIQTSPPIAYTEACDIYVRSMRVKDPGHLTAEQNAFAKEWSLHTGRALSDVRSPQEVVITASDFGAIARTLIVRRLTVICKLDLSLSVSGDGQLLLVRIFASDNLLLATICETETYRLQFEDAIDPGRSFWRDKKEVATDQKVLDANTVKHKLKLLLVDSEMSPKEAVWFPGESLPRVSARIHALSRISRAAKGLIRCLNPAPAFASYSPSIQRQFLFKKYPHRLDIPETYRRSAVLRTVDCIRVTRRIISAEIDVDAMISSGLLSYFHCLHSSSRFHFTSRGALASSWVTFWRPVHLPGEFRPEDHAVLNLLGRIAPFRQPLQQVRDYFGEFIGFYFAWFAFYAKMMTIPALLSIAMLAGGAHRSLWTFYISPNTGGMKKMATIPLPELFLGIGMIAWSFALVKLWERRSVWYQLQWGVTADSDSVQQYSSEQDIELKPSLTFASIRRQLKLWTTGDFSIFQNGSFSRIVEKKPPLCSPFGSAQRQVASWFCVISLGLTNFLLVLTMLLSQGWVSELWGQKLAVIGSCVFQALLVQWNGACIPILAQVLSKWEHPHISSGHPAYQSSVVAKLFTLQVFNTFTGLILLLLSRIGWLAVFVRNVTPLHPLYVSYASRIEENIGVFIQMETLVIVIFAVQLSIRVFLVLSAIGRFRSIQRAEQRYKRQEDETMLSPYPGPHKDYAQIVMQLGLVVTFSSVSPLLPLLALIDCVVKLRQNALELCCIRQRPEPEGVQASGDDDGLGLWAPYIRLILKLSVPVALGLALFAADNFDSISIERRVGYWLLGVLGIWLTAQLLWFLIPRESRLAEEARARNDFLVERYFGRAEVNEQKAKASSNKQKVVNLQESAPSAEQSLSHYQERLKLLHRLNVALKKREDMGGRVTLPAKPVKPEVEQSEGDVSLDDNESRHQVSESSEEMIVGYFRPVRSAWTQQEEVSDNFSKRPLRRGSGFPVTLPVEEIEVRESVDEDKAASRAESGGGAPSERPASMPLTKLFKRLPVSDDGEATLLSPPTSPSVSMDSSLLGSGFFAPTYTESAEVSSREDSYNELLEEKKKEPVSAAEEFSPRLSFYSKGSDSEESKRENRILPEPPAQSGLAKLFNRAQLQTTPPIDTETDSWANSLSMQRRLSGSSRPSSPPAYTKVDLSGLEAVREAASRRRFDFSADEQVWKE</sequence>
<organism evidence="8 9">
    <name type="scientific">Phytophthora oleae</name>
    <dbReference type="NCBI Taxonomy" id="2107226"/>
    <lineage>
        <taxon>Eukaryota</taxon>
        <taxon>Sar</taxon>
        <taxon>Stramenopiles</taxon>
        <taxon>Oomycota</taxon>
        <taxon>Peronosporomycetes</taxon>
        <taxon>Peronosporales</taxon>
        <taxon>Peronosporaceae</taxon>
        <taxon>Phytophthora</taxon>
    </lineage>
</organism>
<feature type="compositionally biased region" description="Basic and acidic residues" evidence="5">
    <location>
        <begin position="1643"/>
        <end position="1654"/>
    </location>
</feature>
<feature type="region of interest" description="Disordered" evidence="5">
    <location>
        <begin position="1602"/>
        <end position="1663"/>
    </location>
</feature>
<feature type="transmembrane region" description="Helical" evidence="6">
    <location>
        <begin position="1256"/>
        <end position="1275"/>
    </location>
</feature>
<evidence type="ECO:0000256" key="5">
    <source>
        <dbReference type="SAM" id="MobiDB-lite"/>
    </source>
</evidence>
<dbReference type="Pfam" id="PF04547">
    <property type="entry name" value="Anoctamin"/>
    <property type="match status" value="1"/>
</dbReference>
<dbReference type="PANTHER" id="PTHR12308">
    <property type="entry name" value="ANOCTAMIN"/>
    <property type="match status" value="1"/>
</dbReference>
<feature type="transmembrane region" description="Helical" evidence="6">
    <location>
        <begin position="1145"/>
        <end position="1167"/>
    </location>
</feature>
<dbReference type="InterPro" id="IPR007632">
    <property type="entry name" value="Anoctamin"/>
</dbReference>
<keyword evidence="2 6" id="KW-0812">Transmembrane</keyword>
<dbReference type="EMBL" id="JBIMZQ010000051">
    <property type="protein sequence ID" value="KAL3658847.1"/>
    <property type="molecule type" value="Genomic_DNA"/>
</dbReference>
<feature type="transmembrane region" description="Helical" evidence="6">
    <location>
        <begin position="1197"/>
        <end position="1220"/>
    </location>
</feature>